<feature type="region of interest" description="Disordered" evidence="3">
    <location>
        <begin position="74"/>
        <end position="113"/>
    </location>
</feature>
<dbReference type="SUPFAM" id="SSF101278">
    <property type="entry name" value="N-terminal domain of adenylylcyclase associated protein, CAP"/>
    <property type="match status" value="1"/>
</dbReference>
<dbReference type="PANTHER" id="PTHR10652:SF0">
    <property type="entry name" value="ADENYLYL CYCLASE-ASSOCIATED PROTEIN"/>
    <property type="match status" value="1"/>
</dbReference>
<dbReference type="EMBL" id="BLXT01003739">
    <property type="protein sequence ID" value="GFO04439.1"/>
    <property type="molecule type" value="Genomic_DNA"/>
</dbReference>
<sequence length="444" mass="47282">MLCCCAKNSATSYVIEDSAKPSQVPASEGAQLNSSAPTQHTTSGHADTKIITGKGALSTSSQNLSVVEANLDKSTVSATKREKSPITDQPVSSQAKEAVNSQTQPLPDNADPSEVIDKANLAQPKSVSVISVTKSQPPVSESIEKAIESSTSKALEASPNPIPAKLDSMNSAFDTVEKQLSEAESKQSAWEARSLVPGIATQVKVLTSQVLAQAASGMADQGLGTAVSRLEAVAARLEALAGSKSALSGGDSDALAPFVSAYDEILSGNLANFISLSNEIGGDVKNQAALVKEAFDAQRAFLVVASKSKQPSLETFQEVLKPTSAKLSAIQEYLQNNRRSEYFNHLSALTESIAALGWVTITPAPGPYVKEMADVGTFYTNRVLKDFKGKDEKHVEWTRAWIRTLSDLQAYIKEYHTTGVVWNAQVCVHECMTSIQPSQCLEVF</sequence>
<dbReference type="Gene3D" id="1.25.40.330">
    <property type="entry name" value="Adenylate cyclase-associated CAP, N-terminal domain"/>
    <property type="match status" value="1"/>
</dbReference>
<dbReference type="PANTHER" id="PTHR10652">
    <property type="entry name" value="ADENYLYL CYCLASE-ASSOCIATED PROTEIN"/>
    <property type="match status" value="1"/>
</dbReference>
<dbReference type="Proteomes" id="UP000735302">
    <property type="component" value="Unassembled WGS sequence"/>
</dbReference>
<dbReference type="GO" id="GO:0005737">
    <property type="term" value="C:cytoplasm"/>
    <property type="evidence" value="ECO:0007669"/>
    <property type="project" value="TreeGrafter"/>
</dbReference>
<dbReference type="Pfam" id="PF01213">
    <property type="entry name" value="CAP_N-CM"/>
    <property type="match status" value="1"/>
</dbReference>
<evidence type="ECO:0000313" key="6">
    <source>
        <dbReference type="Proteomes" id="UP000735302"/>
    </source>
</evidence>
<evidence type="ECO:0000256" key="1">
    <source>
        <dbReference type="ARBA" id="ARBA00007659"/>
    </source>
</evidence>
<dbReference type="FunFam" id="1.25.40.330:FF:000001">
    <property type="entry name" value="Adenylyl cyclase-associated protein"/>
    <property type="match status" value="1"/>
</dbReference>
<dbReference type="GO" id="GO:0003779">
    <property type="term" value="F:actin binding"/>
    <property type="evidence" value="ECO:0007669"/>
    <property type="project" value="InterPro"/>
</dbReference>
<evidence type="ECO:0000313" key="5">
    <source>
        <dbReference type="EMBL" id="GFO04439.1"/>
    </source>
</evidence>
<feature type="region of interest" description="Disordered" evidence="3">
    <location>
        <begin position="22"/>
        <end position="46"/>
    </location>
</feature>
<dbReference type="AlphaFoldDB" id="A0AAV4ADW4"/>
<feature type="compositionally biased region" description="Polar residues" evidence="3">
    <location>
        <begin position="22"/>
        <end position="45"/>
    </location>
</feature>
<feature type="domain" description="CAP N-terminal" evidence="4">
    <location>
        <begin position="262"/>
        <end position="420"/>
    </location>
</feature>
<dbReference type="Pfam" id="PF21938">
    <property type="entry name" value="CAP_N"/>
    <property type="match status" value="1"/>
</dbReference>
<dbReference type="InterPro" id="IPR013992">
    <property type="entry name" value="Adenylate_cyclase-assoc_CAP_N"/>
</dbReference>
<keyword evidence="6" id="KW-1185">Reference proteome</keyword>
<proteinExistence type="inferred from homology"/>
<gene>
    <name evidence="5" type="ORF">PoB_003094400</name>
</gene>
<dbReference type="GO" id="GO:0008179">
    <property type="term" value="F:adenylate cyclase binding"/>
    <property type="evidence" value="ECO:0007669"/>
    <property type="project" value="TreeGrafter"/>
</dbReference>
<comment type="caution">
    <text evidence="5">The sequence shown here is derived from an EMBL/GenBank/DDBJ whole genome shotgun (WGS) entry which is preliminary data.</text>
</comment>
<evidence type="ECO:0000256" key="2">
    <source>
        <dbReference type="SAM" id="Coils"/>
    </source>
</evidence>
<accession>A0AAV4ADW4</accession>
<keyword evidence="2" id="KW-0175">Coiled coil</keyword>
<feature type="coiled-coil region" evidence="2">
    <location>
        <begin position="166"/>
        <end position="193"/>
    </location>
</feature>
<dbReference type="InterPro" id="IPR036222">
    <property type="entry name" value="CAP_N_sf"/>
</dbReference>
<dbReference type="InterPro" id="IPR001837">
    <property type="entry name" value="Adenylate_cyclase-assoc_CAP"/>
</dbReference>
<dbReference type="GO" id="GO:0000902">
    <property type="term" value="P:cell morphogenesis"/>
    <property type="evidence" value="ECO:0007669"/>
    <property type="project" value="TreeGrafter"/>
</dbReference>
<reference evidence="5 6" key="1">
    <citation type="journal article" date="2021" name="Elife">
        <title>Chloroplast acquisition without the gene transfer in kleptoplastic sea slugs, Plakobranchus ocellatus.</title>
        <authorList>
            <person name="Maeda T."/>
            <person name="Takahashi S."/>
            <person name="Yoshida T."/>
            <person name="Shimamura S."/>
            <person name="Takaki Y."/>
            <person name="Nagai Y."/>
            <person name="Toyoda A."/>
            <person name="Suzuki Y."/>
            <person name="Arimoto A."/>
            <person name="Ishii H."/>
            <person name="Satoh N."/>
            <person name="Nishiyama T."/>
            <person name="Hasebe M."/>
            <person name="Maruyama T."/>
            <person name="Minagawa J."/>
            <person name="Obokata J."/>
            <person name="Shigenobu S."/>
        </authorList>
    </citation>
    <scope>NUCLEOTIDE SEQUENCE [LARGE SCALE GENOMIC DNA]</scope>
</reference>
<dbReference type="GO" id="GO:0019933">
    <property type="term" value="P:cAMP-mediated signaling"/>
    <property type="evidence" value="ECO:0007669"/>
    <property type="project" value="TreeGrafter"/>
</dbReference>
<dbReference type="GO" id="GO:0007015">
    <property type="term" value="P:actin filament organization"/>
    <property type="evidence" value="ECO:0007669"/>
    <property type="project" value="TreeGrafter"/>
</dbReference>
<comment type="similarity">
    <text evidence="1">Belongs to the CAP family.</text>
</comment>
<name>A0AAV4ADW4_9GAST</name>
<evidence type="ECO:0000259" key="4">
    <source>
        <dbReference type="Pfam" id="PF21938"/>
    </source>
</evidence>
<organism evidence="5 6">
    <name type="scientific">Plakobranchus ocellatus</name>
    <dbReference type="NCBI Taxonomy" id="259542"/>
    <lineage>
        <taxon>Eukaryota</taxon>
        <taxon>Metazoa</taxon>
        <taxon>Spiralia</taxon>
        <taxon>Lophotrochozoa</taxon>
        <taxon>Mollusca</taxon>
        <taxon>Gastropoda</taxon>
        <taxon>Heterobranchia</taxon>
        <taxon>Euthyneura</taxon>
        <taxon>Panpulmonata</taxon>
        <taxon>Sacoglossa</taxon>
        <taxon>Placobranchoidea</taxon>
        <taxon>Plakobranchidae</taxon>
        <taxon>Plakobranchus</taxon>
    </lineage>
</organism>
<evidence type="ECO:0000256" key="3">
    <source>
        <dbReference type="SAM" id="MobiDB-lite"/>
    </source>
</evidence>
<dbReference type="InterPro" id="IPR053950">
    <property type="entry name" value="CAP_N"/>
</dbReference>
<feature type="compositionally biased region" description="Polar residues" evidence="3">
    <location>
        <begin position="86"/>
        <end position="106"/>
    </location>
</feature>
<protein>
    <submittedName>
        <fullName evidence="5">Adenylyl cyclase-associated protein</fullName>
    </submittedName>
</protein>